<gene>
    <name evidence="3" type="ORF">D9619_000411</name>
</gene>
<dbReference type="PANTHER" id="PTHR35043">
    <property type="entry name" value="TRANSCRIPTION FACTOR DOMAIN-CONTAINING PROTEIN"/>
    <property type="match status" value="1"/>
</dbReference>
<evidence type="ECO:0000256" key="2">
    <source>
        <dbReference type="SAM" id="Phobius"/>
    </source>
</evidence>
<keyword evidence="2" id="KW-0472">Membrane</keyword>
<dbReference type="EMBL" id="JAACJJ010000028">
    <property type="protein sequence ID" value="KAF5322727.1"/>
    <property type="molecule type" value="Genomic_DNA"/>
</dbReference>
<keyword evidence="4" id="KW-1185">Reference proteome</keyword>
<keyword evidence="2" id="KW-0812">Transmembrane</keyword>
<dbReference type="PANTHER" id="PTHR35043:SF7">
    <property type="entry name" value="TRANSCRIPTION FACTOR DOMAIN-CONTAINING PROTEIN"/>
    <property type="match status" value="1"/>
</dbReference>
<proteinExistence type="predicted"/>
<feature type="transmembrane region" description="Helical" evidence="2">
    <location>
        <begin position="379"/>
        <end position="397"/>
    </location>
</feature>
<name>A0A8H5BG46_9AGAR</name>
<keyword evidence="2" id="KW-1133">Transmembrane helix</keyword>
<feature type="compositionally biased region" description="Basic and acidic residues" evidence="1">
    <location>
        <begin position="304"/>
        <end position="323"/>
    </location>
</feature>
<comment type="caution">
    <text evidence="3">The sequence shown here is derived from an EMBL/GenBank/DDBJ whole genome shotgun (WGS) entry which is preliminary data.</text>
</comment>
<reference evidence="3 4" key="1">
    <citation type="journal article" date="2020" name="ISME J.">
        <title>Uncovering the hidden diversity of litter-decomposition mechanisms in mushroom-forming fungi.</title>
        <authorList>
            <person name="Floudas D."/>
            <person name="Bentzer J."/>
            <person name="Ahren D."/>
            <person name="Johansson T."/>
            <person name="Persson P."/>
            <person name="Tunlid A."/>
        </authorList>
    </citation>
    <scope>NUCLEOTIDE SEQUENCE [LARGE SCALE GENOMIC DNA]</scope>
    <source>
        <strain evidence="3 4">CBS 101986</strain>
    </source>
</reference>
<feature type="transmembrane region" description="Helical" evidence="2">
    <location>
        <begin position="409"/>
        <end position="432"/>
    </location>
</feature>
<dbReference type="OrthoDB" id="9451547at2759"/>
<dbReference type="AlphaFoldDB" id="A0A8H5BG46"/>
<accession>A0A8H5BG46</accession>
<sequence>MNLLRIVDAQPMSASLLLRADTSPDGTTIAERSKYDIIRSCIFTIIACVWTSGHPNIAAPRDAGWKAFKRRVVTMIYALIAPEAIVMWALRQNIAARRIANDYNSEFTTHEASADDGGLWTYLTDAIKDIRRSTTQWFTDLSDDKVLRQGDQPWAKTHGLFIQMGGFMLYSNGRPIRVLSFKDFKELRRSGKIDDPLVTEGELKDRTKSDTLSKALVVLQTTWFVCQCLARWMEGLPVTELEVVTLGFAVLNAVIYAVWWNKPQGVQVAIAVPLKNDPLVPYRTAGEAKGADDECVNFLTADQRMDDSSSHSHERQPDSKPQGDPDGMEAAPANILFRCAASLLQPLRGMLSCRTIPLGAHRVPDFYADDKGRQESGKACTIACIVGTVFGAVHALAWASAFPSLPERVLWRLSTVIIIAEPVFMLIVGFLYEETKYEDSLSPLSPQDVQQQQKPRRTSSSVKNVLRPIFIILFFLGTPLYILARFALIILAFLSLRSLPLDALKDVSWTSFIPHL</sequence>
<evidence type="ECO:0000313" key="4">
    <source>
        <dbReference type="Proteomes" id="UP000567179"/>
    </source>
</evidence>
<protein>
    <submittedName>
        <fullName evidence="3">Uncharacterized protein</fullName>
    </submittedName>
</protein>
<evidence type="ECO:0000256" key="1">
    <source>
        <dbReference type="SAM" id="MobiDB-lite"/>
    </source>
</evidence>
<feature type="transmembrane region" description="Helical" evidence="2">
    <location>
        <begin position="469"/>
        <end position="494"/>
    </location>
</feature>
<feature type="region of interest" description="Disordered" evidence="1">
    <location>
        <begin position="304"/>
        <end position="327"/>
    </location>
</feature>
<evidence type="ECO:0000313" key="3">
    <source>
        <dbReference type="EMBL" id="KAF5322727.1"/>
    </source>
</evidence>
<organism evidence="3 4">
    <name type="scientific">Psilocybe cf. subviscida</name>
    <dbReference type="NCBI Taxonomy" id="2480587"/>
    <lineage>
        <taxon>Eukaryota</taxon>
        <taxon>Fungi</taxon>
        <taxon>Dikarya</taxon>
        <taxon>Basidiomycota</taxon>
        <taxon>Agaricomycotina</taxon>
        <taxon>Agaricomycetes</taxon>
        <taxon>Agaricomycetidae</taxon>
        <taxon>Agaricales</taxon>
        <taxon>Agaricineae</taxon>
        <taxon>Strophariaceae</taxon>
        <taxon>Psilocybe</taxon>
    </lineage>
</organism>
<dbReference type="Proteomes" id="UP000567179">
    <property type="component" value="Unassembled WGS sequence"/>
</dbReference>